<sequence length="85" mass="9705">MSLRKLPVPLLWLPLSCALMMWSDCESTGDFLAKPPHQSNLKRALKPRVFPGRLHIKEAVNLEENNTRAVVKRQDLKSTYGALYD</sequence>
<accession>A0A8C1CEB2</accession>
<evidence type="ECO:0000256" key="1">
    <source>
        <dbReference type="SAM" id="SignalP"/>
    </source>
</evidence>
<evidence type="ECO:0000313" key="2">
    <source>
        <dbReference type="Ensembl" id="ENSCCRP00000046169.2"/>
    </source>
</evidence>
<proteinExistence type="predicted"/>
<protein>
    <submittedName>
        <fullName evidence="2">Uncharacterized protein</fullName>
    </submittedName>
</protein>
<dbReference type="Proteomes" id="UP001108240">
    <property type="component" value="Unplaced"/>
</dbReference>
<name>A0A8C1CEB2_CYPCA</name>
<dbReference type="AlphaFoldDB" id="A0A8C1CEB2"/>
<keyword evidence="1" id="KW-0732">Signal</keyword>
<feature type="chain" id="PRO_5039892373" evidence="1">
    <location>
        <begin position="19"/>
        <end position="85"/>
    </location>
</feature>
<dbReference type="Ensembl" id="ENSCCRT00000050044.2">
    <property type="protein sequence ID" value="ENSCCRP00000046169.2"/>
    <property type="gene ID" value="ENSCCRG00000024664.2"/>
</dbReference>
<reference evidence="2" key="2">
    <citation type="submission" date="2025-09" db="UniProtKB">
        <authorList>
            <consortium name="Ensembl"/>
        </authorList>
    </citation>
    <scope>IDENTIFICATION</scope>
</reference>
<reference evidence="2" key="1">
    <citation type="submission" date="2025-08" db="UniProtKB">
        <authorList>
            <consortium name="Ensembl"/>
        </authorList>
    </citation>
    <scope>IDENTIFICATION</scope>
</reference>
<evidence type="ECO:0000313" key="3">
    <source>
        <dbReference type="Proteomes" id="UP001108240"/>
    </source>
</evidence>
<feature type="signal peptide" evidence="1">
    <location>
        <begin position="1"/>
        <end position="18"/>
    </location>
</feature>
<organism evidence="2 3">
    <name type="scientific">Cyprinus carpio carpio</name>
    <dbReference type="NCBI Taxonomy" id="630221"/>
    <lineage>
        <taxon>Eukaryota</taxon>
        <taxon>Metazoa</taxon>
        <taxon>Chordata</taxon>
        <taxon>Craniata</taxon>
        <taxon>Vertebrata</taxon>
        <taxon>Euteleostomi</taxon>
        <taxon>Actinopterygii</taxon>
        <taxon>Neopterygii</taxon>
        <taxon>Teleostei</taxon>
        <taxon>Ostariophysi</taxon>
        <taxon>Cypriniformes</taxon>
        <taxon>Cyprinidae</taxon>
        <taxon>Cyprininae</taxon>
        <taxon>Cyprinus</taxon>
    </lineage>
</organism>
<keyword evidence="3" id="KW-1185">Reference proteome</keyword>